<accession>A0A438HPH2</accession>
<evidence type="ECO:0000256" key="4">
    <source>
        <dbReference type="ARBA" id="ARBA00022729"/>
    </source>
</evidence>
<keyword evidence="9" id="KW-0325">Glycoprotein</keyword>
<dbReference type="PANTHER" id="PTHR27002:SF981">
    <property type="entry name" value="NON-SPECIFIC SERINE_THREONINE PROTEIN KINASE"/>
    <property type="match status" value="1"/>
</dbReference>
<dbReference type="GO" id="GO:0005524">
    <property type="term" value="F:ATP binding"/>
    <property type="evidence" value="ECO:0007669"/>
    <property type="project" value="UniProtKB-KW"/>
</dbReference>
<evidence type="ECO:0000256" key="1">
    <source>
        <dbReference type="ARBA" id="ARBA00012513"/>
    </source>
</evidence>
<evidence type="ECO:0000256" key="2">
    <source>
        <dbReference type="ARBA" id="ARBA00022527"/>
    </source>
</evidence>
<evidence type="ECO:0000259" key="13">
    <source>
        <dbReference type="PROSITE" id="PS50011"/>
    </source>
</evidence>
<evidence type="ECO:0000256" key="6">
    <source>
        <dbReference type="ARBA" id="ARBA00022777"/>
    </source>
</evidence>
<dbReference type="Proteomes" id="UP000288805">
    <property type="component" value="Unassembled WGS sequence"/>
</dbReference>
<dbReference type="Pfam" id="PF07714">
    <property type="entry name" value="PK_Tyr_Ser-Thr"/>
    <property type="match status" value="1"/>
</dbReference>
<gene>
    <name evidence="14" type="primary">RKS1_21</name>
    <name evidence="14" type="ORF">CK203_035615</name>
</gene>
<dbReference type="PROSITE" id="PS50011">
    <property type="entry name" value="PROTEIN_KINASE_DOM"/>
    <property type="match status" value="1"/>
</dbReference>
<feature type="transmembrane region" description="Helical" evidence="12">
    <location>
        <begin position="87"/>
        <end position="109"/>
    </location>
</feature>
<dbReference type="FunFam" id="1.10.510.10:FF:001023">
    <property type="entry name" value="Os07g0541700 protein"/>
    <property type="match status" value="1"/>
</dbReference>
<keyword evidence="12" id="KW-0812">Transmembrane</keyword>
<evidence type="ECO:0000256" key="12">
    <source>
        <dbReference type="SAM" id="Phobius"/>
    </source>
</evidence>
<dbReference type="GO" id="GO:0030246">
    <property type="term" value="F:carbohydrate binding"/>
    <property type="evidence" value="ECO:0007669"/>
    <property type="project" value="UniProtKB-KW"/>
</dbReference>
<dbReference type="PANTHER" id="PTHR27002">
    <property type="entry name" value="RECEPTOR-LIKE SERINE/THREONINE-PROTEIN KINASE SD1-8"/>
    <property type="match status" value="1"/>
</dbReference>
<keyword evidence="14" id="KW-0430">Lectin</keyword>
<evidence type="ECO:0000256" key="10">
    <source>
        <dbReference type="ARBA" id="ARBA00047899"/>
    </source>
</evidence>
<evidence type="ECO:0000313" key="15">
    <source>
        <dbReference type="Proteomes" id="UP000288805"/>
    </source>
</evidence>
<protein>
    <recommendedName>
        <fullName evidence="1">non-specific serine/threonine protein kinase</fullName>
        <ecNumber evidence="1">2.7.11.1</ecNumber>
    </recommendedName>
</protein>
<dbReference type="Gene3D" id="3.30.200.20">
    <property type="entry name" value="Phosphorylase Kinase, domain 1"/>
    <property type="match status" value="1"/>
</dbReference>
<evidence type="ECO:0000256" key="7">
    <source>
        <dbReference type="ARBA" id="ARBA00022840"/>
    </source>
</evidence>
<keyword evidence="6 14" id="KW-0418">Kinase</keyword>
<comment type="caution">
    <text evidence="14">The sequence shown here is derived from an EMBL/GenBank/DDBJ whole genome shotgun (WGS) entry which is preliminary data.</text>
</comment>
<keyword evidence="2" id="KW-0723">Serine/threonine-protein kinase</keyword>
<keyword evidence="12" id="KW-0472">Membrane</keyword>
<dbReference type="InterPro" id="IPR000719">
    <property type="entry name" value="Prot_kinase_dom"/>
</dbReference>
<evidence type="ECO:0000256" key="8">
    <source>
        <dbReference type="ARBA" id="ARBA00023157"/>
    </source>
</evidence>
<keyword evidence="8" id="KW-1015">Disulfide bond</keyword>
<reference evidence="14 15" key="1">
    <citation type="journal article" date="2018" name="PLoS Genet.">
        <title>Population sequencing reveals clonal diversity and ancestral inbreeding in the grapevine cultivar Chardonnay.</title>
        <authorList>
            <person name="Roach M.J."/>
            <person name="Johnson D.L."/>
            <person name="Bohlmann J."/>
            <person name="van Vuuren H.J."/>
            <person name="Jones S.J."/>
            <person name="Pretorius I.S."/>
            <person name="Schmidt S.A."/>
            <person name="Borneman A.R."/>
        </authorList>
    </citation>
    <scope>NUCLEOTIDE SEQUENCE [LARGE SCALE GENOMIC DNA]</scope>
    <source>
        <strain evidence="15">cv. Chardonnay</strain>
        <tissue evidence="14">Leaf</tissue>
    </source>
</reference>
<keyword evidence="12" id="KW-1133">Transmembrane helix</keyword>
<comment type="catalytic activity">
    <reaction evidence="11">
        <text>L-seryl-[protein] + ATP = O-phospho-L-seryl-[protein] + ADP + H(+)</text>
        <dbReference type="Rhea" id="RHEA:17989"/>
        <dbReference type="Rhea" id="RHEA-COMP:9863"/>
        <dbReference type="Rhea" id="RHEA-COMP:11604"/>
        <dbReference type="ChEBI" id="CHEBI:15378"/>
        <dbReference type="ChEBI" id="CHEBI:29999"/>
        <dbReference type="ChEBI" id="CHEBI:30616"/>
        <dbReference type="ChEBI" id="CHEBI:83421"/>
        <dbReference type="ChEBI" id="CHEBI:456216"/>
        <dbReference type="EC" id="2.7.11.1"/>
    </reaction>
</comment>
<evidence type="ECO:0000256" key="11">
    <source>
        <dbReference type="ARBA" id="ARBA00048679"/>
    </source>
</evidence>
<dbReference type="FunFam" id="3.30.200.20:FF:000195">
    <property type="entry name" value="G-type lectin S-receptor-like serine/threonine-protein kinase"/>
    <property type="match status" value="1"/>
</dbReference>
<evidence type="ECO:0000256" key="9">
    <source>
        <dbReference type="ARBA" id="ARBA00023180"/>
    </source>
</evidence>
<dbReference type="SUPFAM" id="SSF56112">
    <property type="entry name" value="Protein kinase-like (PK-like)"/>
    <property type="match status" value="1"/>
</dbReference>
<keyword evidence="4" id="KW-0732">Signal</keyword>
<keyword evidence="3" id="KW-0808">Transferase</keyword>
<keyword evidence="7" id="KW-0067">ATP-binding</keyword>
<keyword evidence="14" id="KW-0675">Receptor</keyword>
<dbReference type="InterPro" id="IPR001245">
    <property type="entry name" value="Ser-Thr/Tyr_kinase_cat_dom"/>
</dbReference>
<dbReference type="EC" id="2.7.11.1" evidence="1"/>
<evidence type="ECO:0000256" key="3">
    <source>
        <dbReference type="ARBA" id="ARBA00022679"/>
    </source>
</evidence>
<organism evidence="14 15">
    <name type="scientific">Vitis vinifera</name>
    <name type="common">Grape</name>
    <dbReference type="NCBI Taxonomy" id="29760"/>
    <lineage>
        <taxon>Eukaryota</taxon>
        <taxon>Viridiplantae</taxon>
        <taxon>Streptophyta</taxon>
        <taxon>Embryophyta</taxon>
        <taxon>Tracheophyta</taxon>
        <taxon>Spermatophyta</taxon>
        <taxon>Magnoliopsida</taxon>
        <taxon>eudicotyledons</taxon>
        <taxon>Gunneridae</taxon>
        <taxon>Pentapetalae</taxon>
        <taxon>rosids</taxon>
        <taxon>Vitales</taxon>
        <taxon>Vitaceae</taxon>
        <taxon>Viteae</taxon>
        <taxon>Vitis</taxon>
    </lineage>
</organism>
<dbReference type="GO" id="GO:0004674">
    <property type="term" value="F:protein serine/threonine kinase activity"/>
    <property type="evidence" value="ECO:0007669"/>
    <property type="project" value="UniProtKB-KW"/>
</dbReference>
<name>A0A438HPH2_VITVI</name>
<dbReference type="Gene3D" id="1.10.510.10">
    <property type="entry name" value="Transferase(Phosphotransferase) domain 1"/>
    <property type="match status" value="1"/>
</dbReference>
<keyword evidence="5" id="KW-0547">Nucleotide-binding</keyword>
<evidence type="ECO:0000313" key="14">
    <source>
        <dbReference type="EMBL" id="RVW86351.1"/>
    </source>
</evidence>
<proteinExistence type="predicted"/>
<feature type="transmembrane region" description="Helical" evidence="12">
    <location>
        <begin position="12"/>
        <end position="30"/>
    </location>
</feature>
<comment type="catalytic activity">
    <reaction evidence="10">
        <text>L-threonyl-[protein] + ATP = O-phospho-L-threonyl-[protein] + ADP + H(+)</text>
        <dbReference type="Rhea" id="RHEA:46608"/>
        <dbReference type="Rhea" id="RHEA-COMP:11060"/>
        <dbReference type="Rhea" id="RHEA-COMP:11605"/>
        <dbReference type="ChEBI" id="CHEBI:15378"/>
        <dbReference type="ChEBI" id="CHEBI:30013"/>
        <dbReference type="ChEBI" id="CHEBI:30616"/>
        <dbReference type="ChEBI" id="CHEBI:61977"/>
        <dbReference type="ChEBI" id="CHEBI:456216"/>
        <dbReference type="EC" id="2.7.11.1"/>
    </reaction>
</comment>
<feature type="domain" description="Protein kinase" evidence="13">
    <location>
        <begin position="166"/>
        <end position="348"/>
    </location>
</feature>
<dbReference type="InterPro" id="IPR008271">
    <property type="entry name" value="Ser/Thr_kinase_AS"/>
</dbReference>
<dbReference type="PROSITE" id="PS00108">
    <property type="entry name" value="PROTEIN_KINASE_ST"/>
    <property type="match status" value="1"/>
</dbReference>
<dbReference type="AlphaFoldDB" id="A0A438HPH2"/>
<dbReference type="SMART" id="SM00220">
    <property type="entry name" value="S_TKc"/>
    <property type="match status" value="1"/>
</dbReference>
<dbReference type="EMBL" id="QGNW01000194">
    <property type="protein sequence ID" value="RVW86351.1"/>
    <property type="molecule type" value="Genomic_DNA"/>
</dbReference>
<sequence length="348" mass="39760">MAEASGEDMAEAIAIPFFSCALFVFTHLISERYCDSAVRYLNLVLIQNDDKRVVWQGFDYPTDHLIPYIRLISENQKQSKGFLAKKGMMAVLVVGAAVIMVLLVSSFWLRKKMEGRGKQNKMLYNLRPGATWLEDSPGATEHDESMTNFELQLFDWNTIARTTNNFSFKNKLGRSGFGSVYKIGQLSNRQEIVVKRLSKDLGQGKEEFKNEVTFITKLQHMNLVRLLGCCIQEEEKMLVYEYLPNKSLDSFIFDPNIVLLIDILYIFGSDQTKKSLLDWRIHFEIIMGIARGILYLHEDSRLRIIHKDLKASNVLLDVEMVPKISDFGMARIFGGNQMEGNTSQVVGT</sequence>
<dbReference type="InterPro" id="IPR011009">
    <property type="entry name" value="Kinase-like_dom_sf"/>
</dbReference>
<evidence type="ECO:0000256" key="5">
    <source>
        <dbReference type="ARBA" id="ARBA00022741"/>
    </source>
</evidence>